<protein>
    <submittedName>
        <fullName evidence="3">7TM_GPCR_Srx domain-containing protein</fullName>
    </submittedName>
</protein>
<keyword evidence="1" id="KW-0472">Membrane</keyword>
<keyword evidence="1" id="KW-1133">Transmembrane helix</keyword>
<proteinExistence type="predicted"/>
<feature type="transmembrane region" description="Helical" evidence="1">
    <location>
        <begin position="81"/>
        <end position="99"/>
    </location>
</feature>
<sequence length="143" mass="15874">MNATDFVYGSELQGRGYVNGTDLIFGFVTIGIALLGLTGASSNTTYNDKEFHRDVRLFILSAVQDILMTIVVFLYNNDQKPSVVAILVNTDGFIFIYAFNTASMMFCNPECRRYLFSKLATRTSSVSPNLASDRVVGSPEKWT</sequence>
<reference evidence="3" key="1">
    <citation type="submission" date="2016-11" db="UniProtKB">
        <authorList>
            <consortium name="WormBaseParasite"/>
        </authorList>
    </citation>
    <scope>IDENTIFICATION</scope>
</reference>
<dbReference type="Proteomes" id="UP000095287">
    <property type="component" value="Unplaced"/>
</dbReference>
<evidence type="ECO:0000256" key="1">
    <source>
        <dbReference type="SAM" id="Phobius"/>
    </source>
</evidence>
<keyword evidence="2" id="KW-1185">Reference proteome</keyword>
<keyword evidence="1" id="KW-0812">Transmembrane</keyword>
<organism evidence="2 3">
    <name type="scientific">Steinernema glaseri</name>
    <dbReference type="NCBI Taxonomy" id="37863"/>
    <lineage>
        <taxon>Eukaryota</taxon>
        <taxon>Metazoa</taxon>
        <taxon>Ecdysozoa</taxon>
        <taxon>Nematoda</taxon>
        <taxon>Chromadorea</taxon>
        <taxon>Rhabditida</taxon>
        <taxon>Tylenchina</taxon>
        <taxon>Panagrolaimomorpha</taxon>
        <taxon>Strongyloidoidea</taxon>
        <taxon>Steinernematidae</taxon>
        <taxon>Steinernema</taxon>
    </lineage>
</organism>
<dbReference type="WBParaSite" id="L893_g17068.t1">
    <property type="protein sequence ID" value="L893_g17068.t1"/>
    <property type="gene ID" value="L893_g17068"/>
</dbReference>
<evidence type="ECO:0000313" key="3">
    <source>
        <dbReference type="WBParaSite" id="L893_g17068.t1"/>
    </source>
</evidence>
<feature type="transmembrane region" description="Helical" evidence="1">
    <location>
        <begin position="23"/>
        <end position="43"/>
    </location>
</feature>
<evidence type="ECO:0000313" key="2">
    <source>
        <dbReference type="Proteomes" id="UP000095287"/>
    </source>
</evidence>
<accession>A0A1I7YJV6</accession>
<dbReference type="AlphaFoldDB" id="A0A1I7YJV6"/>
<name>A0A1I7YJV6_9BILA</name>
<feature type="transmembrane region" description="Helical" evidence="1">
    <location>
        <begin position="55"/>
        <end position="75"/>
    </location>
</feature>